<gene>
    <name evidence="2" type="ORF">GSONMT00082608001</name>
</gene>
<reference evidence="2" key="1">
    <citation type="journal article" date="2014" name="Nat. Commun.">
        <title>The rainbow trout genome provides novel insights into evolution after whole-genome duplication in vertebrates.</title>
        <authorList>
            <person name="Berthelot C."/>
            <person name="Brunet F."/>
            <person name="Chalopin D."/>
            <person name="Juanchich A."/>
            <person name="Bernard M."/>
            <person name="Noel B."/>
            <person name="Bento P."/>
            <person name="Da Silva C."/>
            <person name="Labadie K."/>
            <person name="Alberti A."/>
            <person name="Aury J.M."/>
            <person name="Louis A."/>
            <person name="Dehais P."/>
            <person name="Bardou P."/>
            <person name="Montfort J."/>
            <person name="Klopp C."/>
            <person name="Cabau C."/>
            <person name="Gaspin C."/>
            <person name="Thorgaard G.H."/>
            <person name="Boussaha M."/>
            <person name="Quillet E."/>
            <person name="Guyomard R."/>
            <person name="Galiana D."/>
            <person name="Bobe J."/>
            <person name="Volff J.N."/>
            <person name="Genet C."/>
            <person name="Wincker P."/>
            <person name="Jaillon O."/>
            <person name="Roest Crollius H."/>
            <person name="Guiguen Y."/>
        </authorList>
    </citation>
    <scope>NUCLEOTIDE SEQUENCE [LARGE SCALE GENOMIC DNA]</scope>
</reference>
<organism evidence="2 3">
    <name type="scientific">Oncorhynchus mykiss</name>
    <name type="common">Rainbow trout</name>
    <name type="synonym">Salmo gairdneri</name>
    <dbReference type="NCBI Taxonomy" id="8022"/>
    <lineage>
        <taxon>Eukaryota</taxon>
        <taxon>Metazoa</taxon>
        <taxon>Chordata</taxon>
        <taxon>Craniata</taxon>
        <taxon>Vertebrata</taxon>
        <taxon>Euteleostomi</taxon>
        <taxon>Actinopterygii</taxon>
        <taxon>Neopterygii</taxon>
        <taxon>Teleostei</taxon>
        <taxon>Protacanthopterygii</taxon>
        <taxon>Salmoniformes</taxon>
        <taxon>Salmonidae</taxon>
        <taxon>Salmoninae</taxon>
        <taxon>Oncorhynchus</taxon>
    </lineage>
</organism>
<feature type="compositionally biased region" description="Basic and acidic residues" evidence="1">
    <location>
        <begin position="77"/>
        <end position="95"/>
    </location>
</feature>
<evidence type="ECO:0000313" key="2">
    <source>
        <dbReference type="EMBL" id="CDQ60873.1"/>
    </source>
</evidence>
<evidence type="ECO:0000313" key="3">
    <source>
        <dbReference type="Proteomes" id="UP000193380"/>
    </source>
</evidence>
<evidence type="ECO:0000256" key="1">
    <source>
        <dbReference type="SAM" id="MobiDB-lite"/>
    </source>
</evidence>
<protein>
    <submittedName>
        <fullName evidence="2">Uncharacterized protein</fullName>
    </submittedName>
</protein>
<sequence length="147" mass="16488">MTPQTQLTLPCPRERERLRPCVRFCSLFYPCHLVTRGFSPLPDFFPGSLEIEECKSAIMMEGLKKRTRKAFGIRKKEKGDKDNDSTGSPDREGGSQKKANGAAVNGFSGEIDWDRYNTPTVDDEGYSLRPDEEEGPGSDILYHLATP</sequence>
<feature type="region of interest" description="Disordered" evidence="1">
    <location>
        <begin position="69"/>
        <end position="147"/>
    </location>
</feature>
<name>A0A060W0S0_ONCMY</name>
<dbReference type="EMBL" id="FR904361">
    <property type="protein sequence ID" value="CDQ60873.1"/>
    <property type="molecule type" value="Genomic_DNA"/>
</dbReference>
<dbReference type="STRING" id="8022.A0A060W0S0"/>
<feature type="compositionally biased region" description="Acidic residues" evidence="1">
    <location>
        <begin position="121"/>
        <end position="136"/>
    </location>
</feature>
<dbReference type="PaxDb" id="8022-A0A060W0S0"/>
<dbReference type="Proteomes" id="UP000193380">
    <property type="component" value="Unassembled WGS sequence"/>
</dbReference>
<proteinExistence type="predicted"/>
<accession>A0A060W0S0</accession>
<dbReference type="AlphaFoldDB" id="A0A060W0S0"/>
<reference evidence="2" key="2">
    <citation type="submission" date="2014-03" db="EMBL/GenBank/DDBJ databases">
        <authorList>
            <person name="Genoscope - CEA"/>
        </authorList>
    </citation>
    <scope>NUCLEOTIDE SEQUENCE</scope>
</reference>